<dbReference type="GO" id="GO:0015031">
    <property type="term" value="P:protein transport"/>
    <property type="evidence" value="ECO:0007669"/>
    <property type="project" value="UniProtKB-KW"/>
</dbReference>
<evidence type="ECO:0000256" key="1">
    <source>
        <dbReference type="ARBA" id="ARBA00003202"/>
    </source>
</evidence>
<evidence type="ECO:0000256" key="7">
    <source>
        <dbReference type="ARBA" id="ARBA00022490"/>
    </source>
</evidence>
<evidence type="ECO:0000256" key="9">
    <source>
        <dbReference type="ARBA" id="ARBA00023242"/>
    </source>
</evidence>
<keyword evidence="7" id="KW-0963">Cytoplasm</keyword>
<feature type="compositionally biased region" description="Basic and acidic residues" evidence="10">
    <location>
        <begin position="223"/>
        <end position="237"/>
    </location>
</feature>
<dbReference type="InterPro" id="IPR013883">
    <property type="entry name" value="TF_Iwr1_dom"/>
</dbReference>
<feature type="domain" description="Transcription factor Iwr1" evidence="11">
    <location>
        <begin position="151"/>
        <end position="215"/>
    </location>
</feature>
<dbReference type="InterPro" id="IPR040218">
    <property type="entry name" value="SLC7A6OS"/>
</dbReference>
<feature type="region of interest" description="Disordered" evidence="10">
    <location>
        <begin position="183"/>
        <end position="247"/>
    </location>
</feature>
<feature type="compositionally biased region" description="Acidic residues" evidence="10">
    <location>
        <begin position="187"/>
        <end position="203"/>
    </location>
</feature>
<comment type="similarity">
    <text evidence="4">Belongs to the IWR1/SLC7A6OS family.</text>
</comment>
<dbReference type="WBParaSite" id="PgR075_g011_t02">
    <property type="protein sequence ID" value="PgR075_g011_t02"/>
    <property type="gene ID" value="PgR075_g011"/>
</dbReference>
<evidence type="ECO:0000256" key="4">
    <source>
        <dbReference type="ARBA" id="ARBA00010218"/>
    </source>
</evidence>
<dbReference type="Pfam" id="PF08574">
    <property type="entry name" value="Iwr1"/>
    <property type="match status" value="1"/>
</dbReference>
<comment type="subcellular location">
    <subcellularLocation>
        <location evidence="3">Cytoplasm</location>
    </subcellularLocation>
    <subcellularLocation>
        <location evidence="2">Nucleus</location>
    </subcellularLocation>
</comment>
<evidence type="ECO:0000256" key="3">
    <source>
        <dbReference type="ARBA" id="ARBA00004496"/>
    </source>
</evidence>
<evidence type="ECO:0000313" key="13">
    <source>
        <dbReference type="WBParaSite" id="PgR075_g011_t01"/>
    </source>
</evidence>
<dbReference type="AlphaFoldDB" id="A0A915BZW1"/>
<evidence type="ECO:0000313" key="14">
    <source>
        <dbReference type="WBParaSite" id="PgR075_g011_t02"/>
    </source>
</evidence>
<evidence type="ECO:0000256" key="8">
    <source>
        <dbReference type="ARBA" id="ARBA00022927"/>
    </source>
</evidence>
<dbReference type="Proteomes" id="UP000887569">
    <property type="component" value="Unplaced"/>
</dbReference>
<evidence type="ECO:0000256" key="6">
    <source>
        <dbReference type="ARBA" id="ARBA00022448"/>
    </source>
</evidence>
<dbReference type="GO" id="GO:0005634">
    <property type="term" value="C:nucleus"/>
    <property type="evidence" value="ECO:0007669"/>
    <property type="project" value="UniProtKB-SubCell"/>
</dbReference>
<keyword evidence="8" id="KW-0653">Protein transport</keyword>
<accession>A0A915BZW1</accession>
<dbReference type="PANTHER" id="PTHR31196">
    <property type="entry name" value="RNA POLYMERASE II NUCLEAR LOCALIZATION PROTEIN SLC7A6OS-RELATED"/>
    <property type="match status" value="1"/>
</dbReference>
<feature type="compositionally biased region" description="Acidic residues" evidence="10">
    <location>
        <begin position="212"/>
        <end position="222"/>
    </location>
</feature>
<keyword evidence="12" id="KW-1185">Reference proteome</keyword>
<evidence type="ECO:0000259" key="11">
    <source>
        <dbReference type="Pfam" id="PF08574"/>
    </source>
</evidence>
<keyword evidence="6" id="KW-0813">Transport</keyword>
<evidence type="ECO:0000256" key="2">
    <source>
        <dbReference type="ARBA" id="ARBA00004123"/>
    </source>
</evidence>
<comment type="function">
    <text evidence="1">Directs RNA polymerase II nuclear import.</text>
</comment>
<dbReference type="GO" id="GO:0005737">
    <property type="term" value="C:cytoplasm"/>
    <property type="evidence" value="ECO:0007669"/>
    <property type="project" value="UniProtKB-SubCell"/>
</dbReference>
<evidence type="ECO:0000256" key="5">
    <source>
        <dbReference type="ARBA" id="ARBA00017036"/>
    </source>
</evidence>
<organism evidence="12 14">
    <name type="scientific">Parascaris univalens</name>
    <name type="common">Nematode worm</name>
    <dbReference type="NCBI Taxonomy" id="6257"/>
    <lineage>
        <taxon>Eukaryota</taxon>
        <taxon>Metazoa</taxon>
        <taxon>Ecdysozoa</taxon>
        <taxon>Nematoda</taxon>
        <taxon>Chromadorea</taxon>
        <taxon>Rhabditida</taxon>
        <taxon>Spirurina</taxon>
        <taxon>Ascaridomorpha</taxon>
        <taxon>Ascaridoidea</taxon>
        <taxon>Ascarididae</taxon>
        <taxon>Parascaris</taxon>
    </lineage>
</organism>
<dbReference type="GO" id="GO:0032502">
    <property type="term" value="P:developmental process"/>
    <property type="evidence" value="ECO:0007669"/>
    <property type="project" value="TreeGrafter"/>
</dbReference>
<sequence>MENSCGPSASQMAATVLRIRRKRTADPHEALVVSVKRLRQGGPEGKSATTVLYSLAGTSSVPEVSAIDGLPSSANVIDFDPTKASEQSDMQMDICEDKATSDEQQYLSAFCDGVGEGGVPLIHAARKVDQITLNGIPMTTVNTSDLYPEADYVFDFYWNPTAVICNSEDLEIRPANQHDIELYFNGDDTDSSVEADDEDDSNDENNWRNEYPDDEDTQESDDERSSDSDDLNERFDECDFYGSDSDQ</sequence>
<keyword evidence="9" id="KW-0539">Nucleus</keyword>
<protein>
    <recommendedName>
        <fullName evidence="5">Probable RNA polymerase II nuclear localization protein SLC7A6OS</fullName>
    </recommendedName>
</protein>
<proteinExistence type="inferred from homology"/>
<name>A0A915BZW1_PARUN</name>
<evidence type="ECO:0000256" key="10">
    <source>
        <dbReference type="SAM" id="MobiDB-lite"/>
    </source>
</evidence>
<reference evidence="13 14" key="1">
    <citation type="submission" date="2022-11" db="UniProtKB">
        <authorList>
            <consortium name="WormBaseParasite"/>
        </authorList>
    </citation>
    <scope>IDENTIFICATION</scope>
</reference>
<evidence type="ECO:0000313" key="12">
    <source>
        <dbReference type="Proteomes" id="UP000887569"/>
    </source>
</evidence>
<dbReference type="PANTHER" id="PTHR31196:SF2">
    <property type="entry name" value="RNA POLYMERASE II NUCLEAR LOCALIZATION PROTEIN SLC7A6OS-RELATED"/>
    <property type="match status" value="1"/>
</dbReference>
<dbReference type="WBParaSite" id="PgR075_g011_t01">
    <property type="protein sequence ID" value="PgR075_g011_t01"/>
    <property type="gene ID" value="PgR075_g011"/>
</dbReference>